<reference evidence="1" key="1">
    <citation type="journal article" date="2019" name="Science">
        <title>Mutation of a bHLH transcription factor allowed almond domestication.</title>
        <authorList>
            <person name="Sanchez-Perez R."/>
            <person name="Pavan S."/>
            <person name="Mazzeo R."/>
            <person name="Moldovan C."/>
            <person name="Aiese Cigliano R."/>
            <person name="Del Cueto J."/>
            <person name="Ricciardi F."/>
            <person name="Lotti C."/>
            <person name="Ricciardi L."/>
            <person name="Dicenta F."/>
            <person name="Lopez-Marques R.L."/>
            <person name="Lindberg Moller B."/>
        </authorList>
    </citation>
    <scope>NUCLEOTIDE SEQUENCE</scope>
</reference>
<name>A0A4Y1R5P0_PRUDU</name>
<protein>
    <submittedName>
        <fullName evidence="1">F-box family protein with DUF295</fullName>
    </submittedName>
</protein>
<dbReference type="EMBL" id="AP019299">
    <property type="protein sequence ID" value="BBG99364.1"/>
    <property type="molecule type" value="Genomic_DNA"/>
</dbReference>
<evidence type="ECO:0000313" key="1">
    <source>
        <dbReference type="EMBL" id="BBG99364.1"/>
    </source>
</evidence>
<gene>
    <name evidence="1" type="ORF">Prudu_009030</name>
</gene>
<organism evidence="1">
    <name type="scientific">Prunus dulcis</name>
    <name type="common">Almond</name>
    <name type="synonym">Amygdalus dulcis</name>
    <dbReference type="NCBI Taxonomy" id="3755"/>
    <lineage>
        <taxon>Eukaryota</taxon>
        <taxon>Viridiplantae</taxon>
        <taxon>Streptophyta</taxon>
        <taxon>Embryophyta</taxon>
        <taxon>Tracheophyta</taxon>
        <taxon>Spermatophyta</taxon>
        <taxon>Magnoliopsida</taxon>
        <taxon>eudicotyledons</taxon>
        <taxon>Gunneridae</taxon>
        <taxon>Pentapetalae</taxon>
        <taxon>rosids</taxon>
        <taxon>fabids</taxon>
        <taxon>Rosales</taxon>
        <taxon>Rosaceae</taxon>
        <taxon>Amygdaloideae</taxon>
        <taxon>Amygdaleae</taxon>
        <taxon>Prunus</taxon>
    </lineage>
</organism>
<proteinExistence type="predicted"/>
<dbReference type="AlphaFoldDB" id="A0A4Y1R5P0"/>
<sequence length="186" mass="21015">MSEFILNPPRTHFLYGDYPESDRCLRTSSLIIVQSLHLTLPHEFRGRSNRECQDLRLGRLGVPRPARIADQADYGPLYPARATRVDLVSSRNLPAGQLFYISFSDFPGINTFIQFVQLCKARNSCVGPLTFSNCFHPQAVDVRRIHHWATHNLSASSQVKLFGTGQNTGETLPNFRQKSKGILKKS</sequence>
<accession>A0A4Y1R5P0</accession>